<dbReference type="GO" id="GO:0003677">
    <property type="term" value="F:DNA binding"/>
    <property type="evidence" value="ECO:0007669"/>
    <property type="project" value="UniProtKB-KW"/>
</dbReference>
<dbReference type="SMART" id="SM00530">
    <property type="entry name" value="HTH_XRE"/>
    <property type="match status" value="1"/>
</dbReference>
<evidence type="ECO:0000313" key="4">
    <source>
        <dbReference type="Proteomes" id="UP000269591"/>
    </source>
</evidence>
<comment type="caution">
    <text evidence="3">The sequence shown here is derived from an EMBL/GenBank/DDBJ whole genome shotgun (WGS) entry which is preliminary data.</text>
</comment>
<dbReference type="Pfam" id="PF01381">
    <property type="entry name" value="HTH_3"/>
    <property type="match status" value="1"/>
</dbReference>
<evidence type="ECO:0000256" key="1">
    <source>
        <dbReference type="ARBA" id="ARBA00023125"/>
    </source>
</evidence>
<dbReference type="Proteomes" id="UP000269591">
    <property type="component" value="Unassembled WGS sequence"/>
</dbReference>
<organism evidence="3 4">
    <name type="scientific">Slackia equolifaciens</name>
    <dbReference type="NCBI Taxonomy" id="498718"/>
    <lineage>
        <taxon>Bacteria</taxon>
        <taxon>Bacillati</taxon>
        <taxon>Actinomycetota</taxon>
        <taxon>Coriobacteriia</taxon>
        <taxon>Eggerthellales</taxon>
        <taxon>Eggerthellaceae</taxon>
        <taxon>Slackia</taxon>
    </lineage>
</organism>
<protein>
    <recommendedName>
        <fullName evidence="2">HTH cro/C1-type domain-containing protein</fullName>
    </recommendedName>
</protein>
<dbReference type="RefSeq" id="WP_123207889.1">
    <property type="nucleotide sequence ID" value="NZ_JBHTHO010000011.1"/>
</dbReference>
<proteinExistence type="predicted"/>
<dbReference type="SUPFAM" id="SSF48452">
    <property type="entry name" value="TPR-like"/>
    <property type="match status" value="1"/>
</dbReference>
<feature type="domain" description="HTH cro/C1-type" evidence="2">
    <location>
        <begin position="20"/>
        <end position="74"/>
    </location>
</feature>
<reference evidence="4" key="1">
    <citation type="submission" date="2018-05" db="EMBL/GenBank/DDBJ databases">
        <title>Genome Sequencing of selected type strains of the family Eggerthellaceae.</title>
        <authorList>
            <person name="Danylec N."/>
            <person name="Stoll D.A."/>
            <person name="Doetsch A."/>
            <person name="Huch M."/>
        </authorList>
    </citation>
    <scope>NUCLEOTIDE SEQUENCE [LARGE SCALE GENOMIC DNA]</scope>
    <source>
        <strain evidence="4">DSM 24851</strain>
    </source>
</reference>
<dbReference type="SUPFAM" id="SSF47413">
    <property type="entry name" value="lambda repressor-like DNA-binding domains"/>
    <property type="match status" value="1"/>
</dbReference>
<dbReference type="EMBL" id="QIBX01000001">
    <property type="protein sequence ID" value="RNL42030.1"/>
    <property type="molecule type" value="Genomic_DNA"/>
</dbReference>
<evidence type="ECO:0000259" key="2">
    <source>
        <dbReference type="PROSITE" id="PS50943"/>
    </source>
</evidence>
<name>A0A3N0B554_9ACTN</name>
<dbReference type="PANTHER" id="PTHR46558:SF11">
    <property type="entry name" value="HTH-TYPE TRANSCRIPTIONAL REGULATOR XRE"/>
    <property type="match status" value="1"/>
</dbReference>
<gene>
    <name evidence="3" type="ORF">DMP06_01065</name>
</gene>
<dbReference type="AlphaFoldDB" id="A0A3N0B554"/>
<dbReference type="PROSITE" id="PS50943">
    <property type="entry name" value="HTH_CROC1"/>
    <property type="match status" value="1"/>
</dbReference>
<dbReference type="InterPro" id="IPR001387">
    <property type="entry name" value="Cro/C1-type_HTH"/>
</dbReference>
<dbReference type="Gene3D" id="1.10.260.40">
    <property type="entry name" value="lambda repressor-like DNA-binding domains"/>
    <property type="match status" value="1"/>
</dbReference>
<dbReference type="InterPro" id="IPR011990">
    <property type="entry name" value="TPR-like_helical_dom_sf"/>
</dbReference>
<sequence>MPDSKTAPHESPATRIGRVIVRSRRTAGLTQEALASHLGVTKAAVSKWELGQSAPDIAIIPHIAAYFGITCDELLGYTEQLDEEERNRTIMELLAALESDFEAGFDACKRTERAHWRDWPLLCQMSAALLNRALYHPDHFTEVTDYIEGVFERIEDECDDPSRTRVARMMRATVLMNSNQPDRIEECIQLLESLWAEDAVTIPSLLATAYDQAGRNDEAAALRQRIVYISGTNAANECIAQLKYHEDNPQRIRALSRAARDITDALQLDAISPMFSISQFARISTALKNAGEVEDALEAVERLCVLLNGNGDTDASICAVSPLGGGLFDALKDELNSGAEFADQIGGVGADMLKNSIIATVVAGAHWDDCLDDPRYQALLALRDESYDAAAHWAQQEQA</sequence>
<dbReference type="CDD" id="cd00093">
    <property type="entry name" value="HTH_XRE"/>
    <property type="match status" value="1"/>
</dbReference>
<keyword evidence="1" id="KW-0238">DNA-binding</keyword>
<dbReference type="InterPro" id="IPR010982">
    <property type="entry name" value="Lambda_DNA-bd_dom_sf"/>
</dbReference>
<dbReference type="OrthoDB" id="9804312at2"/>
<dbReference type="PANTHER" id="PTHR46558">
    <property type="entry name" value="TRACRIPTIONAL REGULATORY PROTEIN-RELATED-RELATED"/>
    <property type="match status" value="1"/>
</dbReference>
<evidence type="ECO:0000313" key="3">
    <source>
        <dbReference type="EMBL" id="RNL42030.1"/>
    </source>
</evidence>
<keyword evidence="4" id="KW-1185">Reference proteome</keyword>
<accession>A0A3N0B554</accession>